<keyword evidence="15" id="KW-1185">Reference proteome</keyword>
<feature type="region of interest" description="Disordered" evidence="11">
    <location>
        <begin position="347"/>
        <end position="402"/>
    </location>
</feature>
<keyword evidence="2" id="KW-1003">Cell membrane</keyword>
<dbReference type="Proteomes" id="UP001223547">
    <property type="component" value="Unassembled WGS sequence"/>
</dbReference>
<dbReference type="RefSeq" id="WP_285367707.1">
    <property type="nucleotide sequence ID" value="NZ_JASSQD010000001.1"/>
</dbReference>
<evidence type="ECO:0000256" key="10">
    <source>
        <dbReference type="ARBA" id="ARBA00023136"/>
    </source>
</evidence>
<evidence type="ECO:0000313" key="14">
    <source>
        <dbReference type="EMBL" id="MDK9557322.1"/>
    </source>
</evidence>
<evidence type="ECO:0000259" key="13">
    <source>
        <dbReference type="Pfam" id="PF01435"/>
    </source>
</evidence>
<dbReference type="CDD" id="cd07340">
    <property type="entry name" value="M48B_Htpx_like"/>
    <property type="match status" value="1"/>
</dbReference>
<dbReference type="InterPro" id="IPR050083">
    <property type="entry name" value="HtpX_protease"/>
</dbReference>
<comment type="caution">
    <text evidence="14">The sequence shown here is derived from an EMBL/GenBank/DDBJ whole genome shotgun (WGS) entry which is preliminary data.</text>
</comment>
<keyword evidence="5" id="KW-0479">Metal-binding</keyword>
<dbReference type="EMBL" id="JASSQD010000001">
    <property type="protein sequence ID" value="MDK9557322.1"/>
    <property type="molecule type" value="Genomic_DNA"/>
</dbReference>
<keyword evidence="9" id="KW-0482">Metalloprotease</keyword>
<keyword evidence="4 12" id="KW-0812">Transmembrane</keyword>
<keyword evidence="8 12" id="KW-1133">Transmembrane helix</keyword>
<dbReference type="Pfam" id="PF01435">
    <property type="entry name" value="Peptidase_M48"/>
    <property type="match status" value="1"/>
</dbReference>
<accession>A0ABT7HBB4</accession>
<evidence type="ECO:0000256" key="7">
    <source>
        <dbReference type="ARBA" id="ARBA00022833"/>
    </source>
</evidence>
<name>A0ABT7HBB4_9GAMM</name>
<evidence type="ECO:0000256" key="8">
    <source>
        <dbReference type="ARBA" id="ARBA00022989"/>
    </source>
</evidence>
<keyword evidence="3" id="KW-0645">Protease</keyword>
<protein>
    <submittedName>
        <fullName evidence="14">M48 family metallopeptidase</fullName>
    </submittedName>
</protein>
<organism evidence="14 15">
    <name type="scientific">Marinobacter albus</name>
    <dbReference type="NCBI Taxonomy" id="3030833"/>
    <lineage>
        <taxon>Bacteria</taxon>
        <taxon>Pseudomonadati</taxon>
        <taxon>Pseudomonadota</taxon>
        <taxon>Gammaproteobacteria</taxon>
        <taxon>Pseudomonadales</taxon>
        <taxon>Marinobacteraceae</taxon>
        <taxon>Marinobacter</taxon>
    </lineage>
</organism>
<evidence type="ECO:0000256" key="4">
    <source>
        <dbReference type="ARBA" id="ARBA00022692"/>
    </source>
</evidence>
<feature type="transmembrane region" description="Helical" evidence="12">
    <location>
        <begin position="62"/>
        <end position="81"/>
    </location>
</feature>
<evidence type="ECO:0000256" key="2">
    <source>
        <dbReference type="ARBA" id="ARBA00022475"/>
    </source>
</evidence>
<dbReference type="InterPro" id="IPR001915">
    <property type="entry name" value="Peptidase_M48"/>
</dbReference>
<keyword evidence="6" id="KW-0378">Hydrolase</keyword>
<comment type="cofactor">
    <cofactor evidence="1">
        <name>Zn(2+)</name>
        <dbReference type="ChEBI" id="CHEBI:29105"/>
    </cofactor>
</comment>
<feature type="compositionally biased region" description="Polar residues" evidence="11">
    <location>
        <begin position="361"/>
        <end position="371"/>
    </location>
</feature>
<feature type="transmembrane region" description="Helical" evidence="12">
    <location>
        <begin position="189"/>
        <end position="209"/>
    </location>
</feature>
<keyword evidence="10 12" id="KW-0472">Membrane</keyword>
<evidence type="ECO:0000256" key="5">
    <source>
        <dbReference type="ARBA" id="ARBA00022723"/>
    </source>
</evidence>
<gene>
    <name evidence="14" type="ORF">QQF73_06745</name>
</gene>
<dbReference type="Gene3D" id="3.30.2010.10">
    <property type="entry name" value="Metalloproteases ('zincins'), catalytic domain"/>
    <property type="match status" value="1"/>
</dbReference>
<reference evidence="14 15" key="1">
    <citation type="submission" date="2023-05" db="EMBL/GenBank/DDBJ databases">
        <title>Marinobacter albus sp. nov., a marine bacterium isolated from sand in a coastal intertidal zone of huludao.</title>
        <authorList>
            <person name="Deng T."/>
        </authorList>
    </citation>
    <scope>NUCLEOTIDE SEQUENCE [LARGE SCALE GENOMIC DNA]</scope>
    <source>
        <strain evidence="14 15">M216</strain>
    </source>
</reference>
<feature type="transmembrane region" description="Helical" evidence="12">
    <location>
        <begin position="20"/>
        <end position="42"/>
    </location>
</feature>
<feature type="transmembrane region" description="Helical" evidence="12">
    <location>
        <begin position="229"/>
        <end position="251"/>
    </location>
</feature>
<sequence>MAHHGFFERQASARRNTSLLVFLFLTAVVLITLAVSLVGYFVTRSETSGLVFQDWLLSSHGLLTSATVVTLIGASSLVRWIDLAGGGTRVAKMVGARPIDPDTRDGDERKLRNIVEEMAIASGVPVPELYVMDQETGINAFVAGYTPGEAVMVVTHGALTQLSRDELQGVVGHEFSHILNGDMRLNVRLIAILAGILMIGQIGSFLMRISFYSSHRASRSSSDSRGQAAMGLIGIALLVIGYVGVFFGRLIQAAVSRQREMLADASSVQFTRNPEGIAGALFKIGLKGGYLDTTSHASDMNHMCFGESARMKFTALLASHPPIEERINCIQPGMLARLRSRFRDTETGADLRSATGARQPAQASGFASDTAGTWEPLKRSSTSPLASTADPESTLGNRLSERVGTVTGQGEDFATRFLARLPATFRNLLYTRAGAIQLCYALVIDGLSRELQRERLALIPAHPLLGVERDLLDKLLPTLKTLGDEVRFPALELAMPALRKLDPEEREGLITNIQKLVAADNRVTLFELALTSFLSRHLGGGASREMPVRYRKYRPVMPAIQKLLSLLARAGTADNSDAERLYREAMAGFTTVGEGNQPVLEKVTMRQLREALTALNGLSPLLKPAIIDACGYCITLDGKVDVREYELMRLVADQLDCPMPPLTC</sequence>
<proteinExistence type="predicted"/>
<feature type="domain" description="Peptidase M48" evidence="13">
    <location>
        <begin position="108"/>
        <end position="330"/>
    </location>
</feature>
<dbReference type="PANTHER" id="PTHR43221">
    <property type="entry name" value="PROTEASE HTPX"/>
    <property type="match status" value="1"/>
</dbReference>
<evidence type="ECO:0000256" key="9">
    <source>
        <dbReference type="ARBA" id="ARBA00023049"/>
    </source>
</evidence>
<evidence type="ECO:0000256" key="3">
    <source>
        <dbReference type="ARBA" id="ARBA00022670"/>
    </source>
</evidence>
<evidence type="ECO:0000256" key="6">
    <source>
        <dbReference type="ARBA" id="ARBA00022801"/>
    </source>
</evidence>
<evidence type="ECO:0000256" key="12">
    <source>
        <dbReference type="SAM" id="Phobius"/>
    </source>
</evidence>
<feature type="compositionally biased region" description="Polar residues" evidence="11">
    <location>
        <begin position="379"/>
        <end position="397"/>
    </location>
</feature>
<keyword evidence="7" id="KW-0862">Zinc</keyword>
<evidence type="ECO:0000256" key="1">
    <source>
        <dbReference type="ARBA" id="ARBA00001947"/>
    </source>
</evidence>
<dbReference type="PANTHER" id="PTHR43221:SF2">
    <property type="entry name" value="PROTEASE HTPX HOMOLOG"/>
    <property type="match status" value="1"/>
</dbReference>
<evidence type="ECO:0000313" key="15">
    <source>
        <dbReference type="Proteomes" id="UP001223547"/>
    </source>
</evidence>
<evidence type="ECO:0000256" key="11">
    <source>
        <dbReference type="SAM" id="MobiDB-lite"/>
    </source>
</evidence>